<evidence type="ECO:0000313" key="4">
    <source>
        <dbReference type="Proteomes" id="UP000053237"/>
    </source>
</evidence>
<dbReference type="InterPro" id="IPR000719">
    <property type="entry name" value="Prot_kinase_dom"/>
</dbReference>
<proteinExistence type="inferred from homology"/>
<keyword evidence="4" id="KW-1185">Reference proteome</keyword>
<dbReference type="Pfam" id="PF03109">
    <property type="entry name" value="ABC1"/>
    <property type="match status" value="1"/>
</dbReference>
<reference evidence="3 4" key="1">
    <citation type="submission" date="2012-05" db="EMBL/GenBank/DDBJ databases">
        <title>Recombination and specialization in a pathogen metapopulation.</title>
        <authorList>
            <person name="Gardiner A."/>
            <person name="Kemen E."/>
            <person name="Schultz-Larsen T."/>
            <person name="MacLean D."/>
            <person name="Van Oosterhout C."/>
            <person name="Jones J.D.G."/>
        </authorList>
    </citation>
    <scope>NUCLEOTIDE SEQUENCE [LARGE SCALE GENOMIC DNA]</scope>
    <source>
        <strain evidence="3 4">Ac Nc2</strain>
    </source>
</reference>
<gene>
    <name evidence="3" type="ORF">BN9_048390</name>
</gene>
<dbReference type="PANTHER" id="PTHR45890:SF1">
    <property type="entry name" value="AARF DOMAIN CONTAINING KINASE 2"/>
    <property type="match status" value="1"/>
</dbReference>
<dbReference type="OrthoDB" id="427480at2759"/>
<dbReference type="InterPro" id="IPR044095">
    <property type="entry name" value="ADCK2_dom"/>
</dbReference>
<dbReference type="InterPro" id="IPR052402">
    <property type="entry name" value="ADCK_kinase"/>
</dbReference>
<dbReference type="PROSITE" id="PS50011">
    <property type="entry name" value="PROTEIN_KINASE_DOM"/>
    <property type="match status" value="1"/>
</dbReference>
<dbReference type="SUPFAM" id="SSF56112">
    <property type="entry name" value="Protein kinase-like (PK-like)"/>
    <property type="match status" value="1"/>
</dbReference>
<dbReference type="STRING" id="65357.A0A024GBZ3"/>
<evidence type="ECO:0000256" key="1">
    <source>
        <dbReference type="ARBA" id="ARBA00009670"/>
    </source>
</evidence>
<comment type="similarity">
    <text evidence="1">Belongs to the protein kinase superfamily. ADCK protein kinase family.</text>
</comment>
<comment type="caution">
    <text evidence="3">The sequence shown here is derived from an EMBL/GenBank/DDBJ whole genome shotgun (WGS) entry which is preliminary data.</text>
</comment>
<protein>
    <recommendedName>
        <fullName evidence="2">Protein kinase domain-containing protein</fullName>
    </recommendedName>
</protein>
<dbReference type="AlphaFoldDB" id="A0A024GBZ3"/>
<dbReference type="Gene3D" id="1.10.510.10">
    <property type="entry name" value="Transferase(Phosphotransferase) domain 1"/>
    <property type="match status" value="1"/>
</dbReference>
<dbReference type="PANTHER" id="PTHR45890">
    <property type="entry name" value="AARF DOMAIN CONTAINING KINASE 2 (PREDICTED)"/>
    <property type="match status" value="1"/>
</dbReference>
<name>A0A024GBZ3_9STRA</name>
<dbReference type="InterPro" id="IPR004147">
    <property type="entry name" value="ABC1_dom"/>
</dbReference>
<dbReference type="GO" id="GO:0004672">
    <property type="term" value="F:protein kinase activity"/>
    <property type="evidence" value="ECO:0007669"/>
    <property type="project" value="InterPro"/>
</dbReference>
<dbReference type="GO" id="GO:0005524">
    <property type="term" value="F:ATP binding"/>
    <property type="evidence" value="ECO:0007669"/>
    <property type="project" value="InterPro"/>
</dbReference>
<dbReference type="InParanoid" id="A0A024GBZ3"/>
<evidence type="ECO:0000313" key="3">
    <source>
        <dbReference type="EMBL" id="CCI44055.1"/>
    </source>
</evidence>
<accession>A0A024GBZ3</accession>
<feature type="domain" description="Protein kinase" evidence="2">
    <location>
        <begin position="172"/>
        <end position="464"/>
    </location>
</feature>
<evidence type="ECO:0000259" key="2">
    <source>
        <dbReference type="PROSITE" id="PS50011"/>
    </source>
</evidence>
<dbReference type="CDD" id="cd13971">
    <property type="entry name" value="ADCK2-like"/>
    <property type="match status" value="1"/>
</dbReference>
<dbReference type="Proteomes" id="UP000053237">
    <property type="component" value="Unassembled WGS sequence"/>
</dbReference>
<dbReference type="InterPro" id="IPR011009">
    <property type="entry name" value="Kinase-like_dom_sf"/>
</dbReference>
<organism evidence="3 4">
    <name type="scientific">Albugo candida</name>
    <dbReference type="NCBI Taxonomy" id="65357"/>
    <lineage>
        <taxon>Eukaryota</taxon>
        <taxon>Sar</taxon>
        <taxon>Stramenopiles</taxon>
        <taxon>Oomycota</taxon>
        <taxon>Peronosporomycetes</taxon>
        <taxon>Albuginales</taxon>
        <taxon>Albuginaceae</taxon>
        <taxon>Albugo</taxon>
    </lineage>
</organism>
<dbReference type="EMBL" id="CAIX01000060">
    <property type="protein sequence ID" value="CCI44055.1"/>
    <property type="molecule type" value="Genomic_DNA"/>
</dbReference>
<sequence>MATRSLPYLYNKKSKIECLLSNRNCVLLAQQTQRGFHAPSSSLKCLALSQAVILEDSFLERLRHWIHTLLHLWKLLALATPVVLTAPLALLSSSFAPSLEETWWDLAVHFAQFSSPTLIKFMQWASSRRDMFPASFCDHFQRFHEKVPEHSWKFTEHTLNEAFGREWSEILEIEKESIGSGCIAQVYRGKLKSDGRLVAVKVIHPNVKRMVELDLGLMQRLVSFLEIFPLLRWVGARESVAEFSNVMLRQLNLRTEAESLEHFRRNFAGRSGIRFPKPYMEYSSENVLLESLEEGVHFHDFVATCKDVKKKKMFARVILDSYLKMVFLDNFAHGDLHPGNLLFDLADDSAKRTNKHTECVVAVDAGIVTRLEQKDLHNFVQVFHAVVTGNGHLAGELIVSQSNPTIITTTNGERVEQRCKNIQAFCEGMNEIVSEALHWNLGIRKVHVGKLLKRVMELCCEQEY</sequence>